<dbReference type="Gene3D" id="3.40.50.2300">
    <property type="match status" value="1"/>
</dbReference>
<accession>A0A8J7RPF7</accession>
<gene>
    <name evidence="4" type="ORF">NATSA_02090</name>
</gene>
<dbReference type="GO" id="GO:0000160">
    <property type="term" value="P:phosphorelay signal transduction system"/>
    <property type="evidence" value="ECO:0007669"/>
    <property type="project" value="InterPro"/>
</dbReference>
<evidence type="ECO:0000313" key="5">
    <source>
        <dbReference type="Proteomes" id="UP000673975"/>
    </source>
</evidence>
<dbReference type="InterPro" id="IPR011006">
    <property type="entry name" value="CheY-like_superfamily"/>
</dbReference>
<dbReference type="Pfam" id="PF00072">
    <property type="entry name" value="Response_reg"/>
    <property type="match status" value="1"/>
</dbReference>
<dbReference type="PANTHER" id="PTHR44591">
    <property type="entry name" value="STRESS RESPONSE REGULATOR PROTEIN 1"/>
    <property type="match status" value="1"/>
</dbReference>
<dbReference type="InterPro" id="IPR050595">
    <property type="entry name" value="Bact_response_regulator"/>
</dbReference>
<feature type="domain" description="Response regulatory" evidence="3">
    <location>
        <begin position="7"/>
        <end position="131"/>
    </location>
</feature>
<evidence type="ECO:0000256" key="1">
    <source>
        <dbReference type="ARBA" id="ARBA00022553"/>
    </source>
</evidence>
<evidence type="ECO:0000256" key="2">
    <source>
        <dbReference type="PROSITE-ProRule" id="PRU00169"/>
    </source>
</evidence>
<keyword evidence="5" id="KW-1185">Reference proteome</keyword>
<feature type="modified residue" description="4-aspartylphosphate" evidence="2">
    <location>
        <position position="63"/>
    </location>
</feature>
<evidence type="ECO:0000313" key="4">
    <source>
        <dbReference type="EMBL" id="MBP3191444.1"/>
    </source>
</evidence>
<protein>
    <submittedName>
        <fullName evidence="4">Response regulator</fullName>
    </submittedName>
</protein>
<evidence type="ECO:0000259" key="3">
    <source>
        <dbReference type="PROSITE" id="PS50110"/>
    </source>
</evidence>
<dbReference type="Proteomes" id="UP000673975">
    <property type="component" value="Unassembled WGS sequence"/>
</dbReference>
<comment type="caution">
    <text evidence="4">The sequence shown here is derived from an EMBL/GenBank/DDBJ whole genome shotgun (WGS) entry which is preliminary data.</text>
</comment>
<dbReference type="PANTHER" id="PTHR44591:SF3">
    <property type="entry name" value="RESPONSE REGULATORY DOMAIN-CONTAINING PROTEIN"/>
    <property type="match status" value="1"/>
</dbReference>
<dbReference type="EMBL" id="JAFIDN010000001">
    <property type="protein sequence ID" value="MBP3191444.1"/>
    <property type="molecule type" value="Genomic_DNA"/>
</dbReference>
<proteinExistence type="predicted"/>
<dbReference type="PROSITE" id="PS50110">
    <property type="entry name" value="RESPONSE_REGULATORY"/>
    <property type="match status" value="1"/>
</dbReference>
<dbReference type="InterPro" id="IPR001789">
    <property type="entry name" value="Sig_transdc_resp-reg_receiver"/>
</dbReference>
<organism evidence="4 5">
    <name type="scientific">Natronogracilivirga saccharolytica</name>
    <dbReference type="NCBI Taxonomy" id="2812953"/>
    <lineage>
        <taxon>Bacteria</taxon>
        <taxon>Pseudomonadati</taxon>
        <taxon>Balneolota</taxon>
        <taxon>Balneolia</taxon>
        <taxon>Balneolales</taxon>
        <taxon>Cyclonatronaceae</taxon>
        <taxon>Natronogracilivirga</taxon>
    </lineage>
</organism>
<dbReference type="SUPFAM" id="SSF52172">
    <property type="entry name" value="CheY-like"/>
    <property type="match status" value="1"/>
</dbReference>
<reference evidence="4" key="1">
    <citation type="submission" date="2021-02" db="EMBL/GenBank/DDBJ databases">
        <title>Natronogracilivirga saccharolytica gen. nov. sp. nov. a new anaerobic, haloalkiliphilic carbohydrate-fermenting bacterium from soda lake and proposing of Cyclonatronumiaceae fam. nov. in the phylum Balneolaeota.</title>
        <authorList>
            <person name="Zhilina T.N."/>
            <person name="Sorokin D.Y."/>
            <person name="Zavarzina D.G."/>
            <person name="Toshchakov S.V."/>
            <person name="Kublanov I.V."/>
        </authorList>
    </citation>
    <scope>NUCLEOTIDE SEQUENCE</scope>
    <source>
        <strain evidence="4">Z-1702</strain>
    </source>
</reference>
<sequence length="167" mass="19029">MERSDIYILCIEDEQEVLDAVVRDLEQLEEQFPIETANTAEEGRKIIEKLLNDGMKIGLILCDHILPGDNGVELLIELHKDERTHPARKVLLTGQAGLDDTVKALNEARLHHYIAKPWKKEELLRVSVDLLTDYVISNEEDLLPYMKSLDAGKISEAIRTRRNVSDS</sequence>
<dbReference type="RefSeq" id="WP_210509970.1">
    <property type="nucleotide sequence ID" value="NZ_JAFIDN010000001.1"/>
</dbReference>
<name>A0A8J7RPF7_9BACT</name>
<dbReference type="AlphaFoldDB" id="A0A8J7RPF7"/>
<keyword evidence="1 2" id="KW-0597">Phosphoprotein</keyword>
<dbReference type="SMART" id="SM00448">
    <property type="entry name" value="REC"/>
    <property type="match status" value="1"/>
</dbReference>